<dbReference type="Proteomes" id="UP000238375">
    <property type="component" value="Unassembled WGS sequence"/>
</dbReference>
<dbReference type="GO" id="GO:0003677">
    <property type="term" value="F:DNA binding"/>
    <property type="evidence" value="ECO:0007669"/>
    <property type="project" value="InterPro"/>
</dbReference>
<accession>A0A2T0SW94</accession>
<keyword evidence="1" id="KW-0812">Transmembrane</keyword>
<dbReference type="InterPro" id="IPR007492">
    <property type="entry name" value="LytTR_DNA-bd_dom"/>
</dbReference>
<protein>
    <submittedName>
        <fullName evidence="3">LytTR family transcriptional regulator</fullName>
    </submittedName>
</protein>
<feature type="domain" description="HTH LytTR-type" evidence="2">
    <location>
        <begin position="218"/>
        <end position="296"/>
    </location>
</feature>
<dbReference type="SMART" id="SM00850">
    <property type="entry name" value="LytTR"/>
    <property type="match status" value="1"/>
</dbReference>
<evidence type="ECO:0000256" key="1">
    <source>
        <dbReference type="SAM" id="Phobius"/>
    </source>
</evidence>
<evidence type="ECO:0000259" key="2">
    <source>
        <dbReference type="PROSITE" id="PS50930"/>
    </source>
</evidence>
<sequence>MLRSIHHFLNRPVAEDFGFTNQVRQSLLSGVYVFAFVYLFGGGHTDDWSRAGLLALFGLGCVLSTLVANWLVPSLLPALYDEDRWTVGRQIVQVLFVLLCVSVGNMIVMWLLRIGHATFWEMYASVTLIGFFPISVGVFSNEQRRLKRNLAHAQLLNQQLARIAIDPPVTESVMTAKPEPTVAPIVLSSENGRDKLSLIPDQLRYVESVGNYVDVYWLHTGALHKTVLRSTLKEIEATLASHPDFLRCHRAFLVNLRAVSHADGNARGYQLTLTDVPNRIPVSRSFVDTFDARFDTVARSH</sequence>
<keyword evidence="1" id="KW-0472">Membrane</keyword>
<name>A0A2T0SW94_9BACT</name>
<feature type="transmembrane region" description="Helical" evidence="1">
    <location>
        <begin position="119"/>
        <end position="139"/>
    </location>
</feature>
<dbReference type="EMBL" id="PVTE01000010">
    <property type="protein sequence ID" value="PRY37682.1"/>
    <property type="molecule type" value="Genomic_DNA"/>
</dbReference>
<proteinExistence type="predicted"/>
<dbReference type="Pfam" id="PF04397">
    <property type="entry name" value="LytTR"/>
    <property type="match status" value="1"/>
</dbReference>
<reference evidence="3 4" key="1">
    <citation type="submission" date="2018-03" db="EMBL/GenBank/DDBJ databases">
        <title>Genomic Encyclopedia of Archaeal and Bacterial Type Strains, Phase II (KMG-II): from individual species to whole genera.</title>
        <authorList>
            <person name="Goeker M."/>
        </authorList>
    </citation>
    <scope>NUCLEOTIDE SEQUENCE [LARGE SCALE GENOMIC DNA]</scope>
    <source>
        <strain evidence="3 4">DSM 28354</strain>
    </source>
</reference>
<evidence type="ECO:0000313" key="4">
    <source>
        <dbReference type="Proteomes" id="UP000238375"/>
    </source>
</evidence>
<gene>
    <name evidence="3" type="ORF">CLV58_110152</name>
</gene>
<feature type="transmembrane region" description="Helical" evidence="1">
    <location>
        <begin position="23"/>
        <end position="41"/>
    </location>
</feature>
<feature type="transmembrane region" description="Helical" evidence="1">
    <location>
        <begin position="91"/>
        <end position="112"/>
    </location>
</feature>
<organism evidence="3 4">
    <name type="scientific">Spirosoma oryzae</name>
    <dbReference type="NCBI Taxonomy" id="1469603"/>
    <lineage>
        <taxon>Bacteria</taxon>
        <taxon>Pseudomonadati</taxon>
        <taxon>Bacteroidota</taxon>
        <taxon>Cytophagia</taxon>
        <taxon>Cytophagales</taxon>
        <taxon>Cytophagaceae</taxon>
        <taxon>Spirosoma</taxon>
    </lineage>
</organism>
<keyword evidence="1" id="KW-1133">Transmembrane helix</keyword>
<dbReference type="Gene3D" id="2.40.50.1020">
    <property type="entry name" value="LytTr DNA-binding domain"/>
    <property type="match status" value="1"/>
</dbReference>
<feature type="transmembrane region" description="Helical" evidence="1">
    <location>
        <begin position="53"/>
        <end position="71"/>
    </location>
</feature>
<keyword evidence="4" id="KW-1185">Reference proteome</keyword>
<comment type="caution">
    <text evidence="3">The sequence shown here is derived from an EMBL/GenBank/DDBJ whole genome shotgun (WGS) entry which is preliminary data.</text>
</comment>
<evidence type="ECO:0000313" key="3">
    <source>
        <dbReference type="EMBL" id="PRY37682.1"/>
    </source>
</evidence>
<dbReference type="RefSeq" id="WP_106138401.1">
    <property type="nucleotide sequence ID" value="NZ_PVTE01000010.1"/>
</dbReference>
<dbReference type="OrthoDB" id="1118393at2"/>
<dbReference type="AlphaFoldDB" id="A0A2T0SW94"/>
<dbReference type="PROSITE" id="PS50930">
    <property type="entry name" value="HTH_LYTTR"/>
    <property type="match status" value="1"/>
</dbReference>